<dbReference type="OrthoDB" id="2445167at2759"/>
<dbReference type="AlphaFoldDB" id="A0A9P6PXT9"/>
<evidence type="ECO:0000313" key="3">
    <source>
        <dbReference type="Proteomes" id="UP000807716"/>
    </source>
</evidence>
<keyword evidence="3" id="KW-1185">Reference proteome</keyword>
<dbReference type="EMBL" id="JAAAJB010000487">
    <property type="protein sequence ID" value="KAG0254964.1"/>
    <property type="molecule type" value="Genomic_DNA"/>
</dbReference>
<feature type="compositionally biased region" description="Low complexity" evidence="1">
    <location>
        <begin position="174"/>
        <end position="188"/>
    </location>
</feature>
<feature type="compositionally biased region" description="Low complexity" evidence="1">
    <location>
        <begin position="45"/>
        <end position="61"/>
    </location>
</feature>
<proteinExistence type="predicted"/>
<feature type="compositionally biased region" description="Polar residues" evidence="1">
    <location>
        <begin position="62"/>
        <end position="80"/>
    </location>
</feature>
<accession>A0A9P6PXT9</accession>
<evidence type="ECO:0000313" key="2">
    <source>
        <dbReference type="EMBL" id="KAG0254964.1"/>
    </source>
</evidence>
<gene>
    <name evidence="2" type="ORF">DFQ27_006530</name>
</gene>
<feature type="region of interest" description="Disordered" evidence="1">
    <location>
        <begin position="1"/>
        <end position="143"/>
    </location>
</feature>
<feature type="region of interest" description="Disordered" evidence="1">
    <location>
        <begin position="168"/>
        <end position="197"/>
    </location>
</feature>
<sequence>MSAPKPVHQLSDELMQRQPSADHLSSSPRDREAATRLLSSSPIPSNHFSRSRSNSISNDNRAQTPSSSWRSPSTLQNYRSANLPVDERNPWDASSSSSIGRRDPHSSSNSIRSMASGTGSYQPIRHGPQSSGSGSGATAASESVPTMVDIPAEEASKVVKKHLVLDSPSDESLASGSATGNGSTGVNGQSNGSGAVSGIVDYNQAFKLPGGAITRDVYKWQADHENEHNRR</sequence>
<reference evidence="2" key="1">
    <citation type="journal article" date="2020" name="Fungal Divers.">
        <title>Resolving the Mortierellaceae phylogeny through synthesis of multi-gene phylogenetics and phylogenomics.</title>
        <authorList>
            <person name="Vandepol N."/>
            <person name="Liber J."/>
            <person name="Desiro A."/>
            <person name="Na H."/>
            <person name="Kennedy M."/>
            <person name="Barry K."/>
            <person name="Grigoriev I.V."/>
            <person name="Miller A.N."/>
            <person name="O'Donnell K."/>
            <person name="Stajich J.E."/>
            <person name="Bonito G."/>
        </authorList>
    </citation>
    <scope>NUCLEOTIDE SEQUENCE</scope>
    <source>
        <strain evidence="2">BC1065</strain>
    </source>
</reference>
<feature type="compositionally biased region" description="Polar residues" evidence="1">
    <location>
        <begin position="106"/>
        <end position="121"/>
    </location>
</feature>
<name>A0A9P6PXT9_9FUNG</name>
<dbReference type="Proteomes" id="UP000807716">
    <property type="component" value="Unassembled WGS sequence"/>
</dbReference>
<evidence type="ECO:0000256" key="1">
    <source>
        <dbReference type="SAM" id="MobiDB-lite"/>
    </source>
</evidence>
<protein>
    <submittedName>
        <fullName evidence="2">Uncharacterized protein</fullName>
    </submittedName>
</protein>
<organism evidence="2 3">
    <name type="scientific">Actinomortierella ambigua</name>
    <dbReference type="NCBI Taxonomy" id="1343610"/>
    <lineage>
        <taxon>Eukaryota</taxon>
        <taxon>Fungi</taxon>
        <taxon>Fungi incertae sedis</taxon>
        <taxon>Mucoromycota</taxon>
        <taxon>Mortierellomycotina</taxon>
        <taxon>Mortierellomycetes</taxon>
        <taxon>Mortierellales</taxon>
        <taxon>Mortierellaceae</taxon>
        <taxon>Actinomortierella</taxon>
    </lineage>
</organism>
<comment type="caution">
    <text evidence="2">The sequence shown here is derived from an EMBL/GenBank/DDBJ whole genome shotgun (WGS) entry which is preliminary data.</text>
</comment>
<feature type="compositionally biased region" description="Low complexity" evidence="1">
    <location>
        <begin position="130"/>
        <end position="143"/>
    </location>
</feature>
<feature type="compositionally biased region" description="Polar residues" evidence="1">
    <location>
        <begin position="17"/>
        <end position="27"/>
    </location>
</feature>
<feature type="non-terminal residue" evidence="2">
    <location>
        <position position="231"/>
    </location>
</feature>